<evidence type="ECO:0000256" key="1">
    <source>
        <dbReference type="SAM" id="Phobius"/>
    </source>
</evidence>
<keyword evidence="1" id="KW-1133">Transmembrane helix</keyword>
<keyword evidence="1" id="KW-0812">Transmembrane</keyword>
<dbReference type="GO" id="GO:0005829">
    <property type="term" value="C:cytosol"/>
    <property type="evidence" value="ECO:0007669"/>
    <property type="project" value="TreeGrafter"/>
</dbReference>
<evidence type="ECO:0000313" key="4">
    <source>
        <dbReference type="Proteomes" id="UP000280344"/>
    </source>
</evidence>
<keyword evidence="3" id="KW-0547">Nucleotide-binding</keyword>
<accession>A0A3Q9G476</accession>
<keyword evidence="4" id="KW-1185">Reference proteome</keyword>
<proteinExistence type="predicted"/>
<dbReference type="Pfam" id="PF00009">
    <property type="entry name" value="GTP_EFTU"/>
    <property type="match status" value="1"/>
</dbReference>
<dbReference type="InterPro" id="IPR005662">
    <property type="entry name" value="GTPase_Era-like"/>
</dbReference>
<sequence>MGERMNDIMVDSVDAKLEAIGEGLELGKGHFEPFQLARAREDITAVRRRMDLGIDLTVVALVGGTGSGKSTTFNAISNLDFADSGELRPTTERATACTWGGDASAMLDFLGVDEDRRIRKASILTDEEPEFEGLVLLDLPDHDSVAVAHSVQVSQLMPLVDLLVWVLDPQKYADQALHAGYLKGLERRQDSMVVVLNQIDTVPFDQRDRIVEDVKDVLKQDGLDGVPVISASALENQGIDELKIHIAAAVSKPSINAVTASAEISAIANRLLSSVGSSEADVTDESLEPITQQLSRAAGIRAVGDSLRESGESWRQHALAKPEQPATSTVDAIRDGWLDSAKRGLPVTWAKTLTDEVAGPERLRRRVNDAVTSVPLTKPSAQNAGILLGLGILLMLAGVGFGVATALGAGFPFAEAMGNWILAGILVLVGLWAFFMAGSVRRSAAKRAADRYEKQVDTEIHAVLHENLAEPAQDVLSRHRRTREALEKASE</sequence>
<evidence type="ECO:0000259" key="2">
    <source>
        <dbReference type="Pfam" id="PF00009"/>
    </source>
</evidence>
<organism evidence="3 4">
    <name type="scientific">Flaviflexus ciconiae</name>
    <dbReference type="NCBI Taxonomy" id="2496867"/>
    <lineage>
        <taxon>Bacteria</taxon>
        <taxon>Bacillati</taxon>
        <taxon>Actinomycetota</taxon>
        <taxon>Actinomycetes</taxon>
        <taxon>Actinomycetales</taxon>
        <taxon>Actinomycetaceae</taxon>
        <taxon>Flaviflexus</taxon>
    </lineage>
</organism>
<dbReference type="PANTHER" id="PTHR42698">
    <property type="entry name" value="GTPASE ERA"/>
    <property type="match status" value="1"/>
</dbReference>
<feature type="transmembrane region" description="Helical" evidence="1">
    <location>
        <begin position="386"/>
        <end position="411"/>
    </location>
</feature>
<dbReference type="GO" id="GO:0000028">
    <property type="term" value="P:ribosomal small subunit assembly"/>
    <property type="evidence" value="ECO:0007669"/>
    <property type="project" value="TreeGrafter"/>
</dbReference>
<name>A0A3Q9G476_9ACTO</name>
<protein>
    <submittedName>
        <fullName evidence="3">ATP-binding protein</fullName>
    </submittedName>
</protein>
<dbReference type="AlphaFoldDB" id="A0A3Q9G476"/>
<dbReference type="InterPro" id="IPR000795">
    <property type="entry name" value="T_Tr_GTP-bd_dom"/>
</dbReference>
<feature type="domain" description="Tr-type G" evidence="2">
    <location>
        <begin position="58"/>
        <end position="243"/>
    </location>
</feature>
<dbReference type="SUPFAM" id="SSF52540">
    <property type="entry name" value="P-loop containing nucleoside triphosphate hydrolases"/>
    <property type="match status" value="1"/>
</dbReference>
<dbReference type="InterPro" id="IPR027417">
    <property type="entry name" value="P-loop_NTPase"/>
</dbReference>
<dbReference type="GO" id="GO:0019843">
    <property type="term" value="F:rRNA binding"/>
    <property type="evidence" value="ECO:0007669"/>
    <property type="project" value="TreeGrafter"/>
</dbReference>
<keyword evidence="1" id="KW-0472">Membrane</keyword>
<dbReference type="GO" id="GO:0005524">
    <property type="term" value="F:ATP binding"/>
    <property type="evidence" value="ECO:0007669"/>
    <property type="project" value="UniProtKB-KW"/>
</dbReference>
<dbReference type="GO" id="GO:0043024">
    <property type="term" value="F:ribosomal small subunit binding"/>
    <property type="evidence" value="ECO:0007669"/>
    <property type="project" value="TreeGrafter"/>
</dbReference>
<reference evidence="3 4" key="1">
    <citation type="submission" date="2018-12" db="EMBL/GenBank/DDBJ databases">
        <title>Complete genome sequence of Flaviflexus sp. H23T48.</title>
        <authorList>
            <person name="Bae J.-W."/>
            <person name="Lee J.-Y."/>
        </authorList>
    </citation>
    <scope>NUCLEOTIDE SEQUENCE [LARGE SCALE GENOMIC DNA]</scope>
    <source>
        <strain evidence="3 4">H23T48</strain>
    </source>
</reference>
<dbReference type="EMBL" id="CP034593">
    <property type="protein sequence ID" value="AZQ77022.1"/>
    <property type="molecule type" value="Genomic_DNA"/>
</dbReference>
<feature type="transmembrane region" description="Helical" evidence="1">
    <location>
        <begin position="417"/>
        <end position="437"/>
    </location>
</feature>
<keyword evidence="3" id="KW-0067">ATP-binding</keyword>
<dbReference type="OrthoDB" id="974105at2"/>
<dbReference type="Gene3D" id="3.40.50.300">
    <property type="entry name" value="P-loop containing nucleotide triphosphate hydrolases"/>
    <property type="match status" value="1"/>
</dbReference>
<dbReference type="PANTHER" id="PTHR42698:SF1">
    <property type="entry name" value="GTPASE ERA, MITOCHONDRIAL"/>
    <property type="match status" value="1"/>
</dbReference>
<dbReference type="GO" id="GO:0005525">
    <property type="term" value="F:GTP binding"/>
    <property type="evidence" value="ECO:0007669"/>
    <property type="project" value="InterPro"/>
</dbReference>
<evidence type="ECO:0000313" key="3">
    <source>
        <dbReference type="EMBL" id="AZQ77022.1"/>
    </source>
</evidence>
<gene>
    <name evidence="3" type="ORF">EJ997_06385</name>
</gene>
<dbReference type="KEGG" id="flh:EJ997_06385"/>
<dbReference type="Proteomes" id="UP000280344">
    <property type="component" value="Chromosome"/>
</dbReference>
<dbReference type="GO" id="GO:0003924">
    <property type="term" value="F:GTPase activity"/>
    <property type="evidence" value="ECO:0007669"/>
    <property type="project" value="InterPro"/>
</dbReference>